<sequence length="65" mass="7252">MDIIYARSQATASDVLAGMPDPPSRASVRTFLRILEDKGHLKHGKRGREFVYQPTRPRSRAGKSA</sequence>
<evidence type="ECO:0000313" key="6">
    <source>
        <dbReference type="EMBL" id="KKK88354.1"/>
    </source>
</evidence>
<protein>
    <submittedName>
        <fullName evidence="6">Uncharacterized protein</fullName>
    </submittedName>
</protein>
<dbReference type="EMBL" id="LAZR01049988">
    <property type="protein sequence ID" value="KKK88354.1"/>
    <property type="molecule type" value="Genomic_DNA"/>
</dbReference>
<evidence type="ECO:0000256" key="4">
    <source>
        <dbReference type="ARBA" id="ARBA00023163"/>
    </source>
</evidence>
<evidence type="ECO:0000256" key="2">
    <source>
        <dbReference type="ARBA" id="ARBA00023015"/>
    </source>
</evidence>
<keyword evidence="3" id="KW-0238">DNA-binding</keyword>
<dbReference type="GO" id="GO:0045892">
    <property type="term" value="P:negative regulation of DNA-templated transcription"/>
    <property type="evidence" value="ECO:0007669"/>
    <property type="project" value="InterPro"/>
</dbReference>
<evidence type="ECO:0000256" key="3">
    <source>
        <dbReference type="ARBA" id="ARBA00023125"/>
    </source>
</evidence>
<dbReference type="AlphaFoldDB" id="A0A0F9BCM3"/>
<organism evidence="6">
    <name type="scientific">marine sediment metagenome</name>
    <dbReference type="NCBI Taxonomy" id="412755"/>
    <lineage>
        <taxon>unclassified sequences</taxon>
        <taxon>metagenomes</taxon>
        <taxon>ecological metagenomes</taxon>
    </lineage>
</organism>
<reference evidence="6" key="1">
    <citation type="journal article" date="2015" name="Nature">
        <title>Complex archaea that bridge the gap between prokaryotes and eukaryotes.</title>
        <authorList>
            <person name="Spang A."/>
            <person name="Saw J.H."/>
            <person name="Jorgensen S.L."/>
            <person name="Zaremba-Niedzwiedzka K."/>
            <person name="Martijn J."/>
            <person name="Lind A.E."/>
            <person name="van Eijk R."/>
            <person name="Schleper C."/>
            <person name="Guy L."/>
            <person name="Ettema T.J."/>
        </authorList>
    </citation>
    <scope>NUCLEOTIDE SEQUENCE</scope>
</reference>
<comment type="caution">
    <text evidence="6">The sequence shown here is derived from an EMBL/GenBank/DDBJ whole genome shotgun (WGS) entry which is preliminary data.</text>
</comment>
<gene>
    <name evidence="6" type="ORF">LCGC14_2744020</name>
</gene>
<proteinExistence type="inferred from homology"/>
<evidence type="ECO:0000256" key="1">
    <source>
        <dbReference type="ARBA" id="ARBA00011046"/>
    </source>
</evidence>
<feature type="non-terminal residue" evidence="6">
    <location>
        <position position="65"/>
    </location>
</feature>
<evidence type="ECO:0000256" key="5">
    <source>
        <dbReference type="SAM" id="MobiDB-lite"/>
    </source>
</evidence>
<dbReference type="InterPro" id="IPR036390">
    <property type="entry name" value="WH_DNA-bd_sf"/>
</dbReference>
<dbReference type="Gene3D" id="1.10.10.10">
    <property type="entry name" value="Winged helix-like DNA-binding domain superfamily/Winged helix DNA-binding domain"/>
    <property type="match status" value="1"/>
</dbReference>
<dbReference type="InterPro" id="IPR036388">
    <property type="entry name" value="WH-like_DNA-bd_sf"/>
</dbReference>
<dbReference type="Pfam" id="PF03965">
    <property type="entry name" value="Penicillinase_R"/>
    <property type="match status" value="1"/>
</dbReference>
<dbReference type="SUPFAM" id="SSF46785">
    <property type="entry name" value="Winged helix' DNA-binding domain"/>
    <property type="match status" value="1"/>
</dbReference>
<comment type="similarity">
    <text evidence="1">Belongs to the BlaI transcriptional regulatory family.</text>
</comment>
<feature type="region of interest" description="Disordered" evidence="5">
    <location>
        <begin position="45"/>
        <end position="65"/>
    </location>
</feature>
<accession>A0A0F9BCM3</accession>
<dbReference type="GO" id="GO:0003677">
    <property type="term" value="F:DNA binding"/>
    <property type="evidence" value="ECO:0007669"/>
    <property type="project" value="UniProtKB-KW"/>
</dbReference>
<name>A0A0F9BCM3_9ZZZZ</name>
<keyword evidence="2" id="KW-0805">Transcription regulation</keyword>
<dbReference type="InterPro" id="IPR005650">
    <property type="entry name" value="BlaI_family"/>
</dbReference>
<keyword evidence="4" id="KW-0804">Transcription</keyword>